<dbReference type="InterPro" id="IPR006656">
    <property type="entry name" value="Mopterin_OxRdtase"/>
</dbReference>
<feature type="domain" description="Molybdopterin oxidoreductase" evidence="1">
    <location>
        <begin position="2"/>
        <end position="74"/>
    </location>
</feature>
<accession>X1LG33</accession>
<organism evidence="2">
    <name type="scientific">marine sediment metagenome</name>
    <dbReference type="NCBI Taxonomy" id="412755"/>
    <lineage>
        <taxon>unclassified sequences</taxon>
        <taxon>metagenomes</taxon>
        <taxon>ecological metagenomes</taxon>
    </lineage>
</organism>
<proteinExistence type="predicted"/>
<dbReference type="PANTHER" id="PTHR43742:SF2">
    <property type="entry name" value="ASSIMILATORY NITRATE REDUCTASE CATALYTIC SUBUNIT"/>
    <property type="match status" value="1"/>
</dbReference>
<reference evidence="2" key="1">
    <citation type="journal article" date="2014" name="Front. Microbiol.">
        <title>High frequency of phylogenetically diverse reductive dehalogenase-homologous genes in deep subseafloor sedimentary metagenomes.</title>
        <authorList>
            <person name="Kawai M."/>
            <person name="Futagami T."/>
            <person name="Toyoda A."/>
            <person name="Takaki Y."/>
            <person name="Nishi S."/>
            <person name="Hori S."/>
            <person name="Arai W."/>
            <person name="Tsubouchi T."/>
            <person name="Morono Y."/>
            <person name="Uchiyama I."/>
            <person name="Ito T."/>
            <person name="Fujiyama A."/>
            <person name="Inagaki F."/>
            <person name="Takami H."/>
        </authorList>
    </citation>
    <scope>NUCLEOTIDE SEQUENCE</scope>
    <source>
        <strain evidence="2">Expedition CK06-06</strain>
    </source>
</reference>
<evidence type="ECO:0000313" key="2">
    <source>
        <dbReference type="EMBL" id="GAI01365.1"/>
    </source>
</evidence>
<dbReference type="AlphaFoldDB" id="X1LG33"/>
<dbReference type="Pfam" id="PF00384">
    <property type="entry name" value="Molybdopterin"/>
    <property type="match status" value="1"/>
</dbReference>
<dbReference type="EMBL" id="BARV01001914">
    <property type="protein sequence ID" value="GAI01365.1"/>
    <property type="molecule type" value="Genomic_DNA"/>
</dbReference>
<dbReference type="GO" id="GO:0016491">
    <property type="term" value="F:oxidoreductase activity"/>
    <property type="evidence" value="ECO:0007669"/>
    <property type="project" value="InterPro"/>
</dbReference>
<dbReference type="PANTHER" id="PTHR43742">
    <property type="entry name" value="TRIMETHYLAMINE-N-OXIDE REDUCTASE"/>
    <property type="match status" value="1"/>
</dbReference>
<dbReference type="SUPFAM" id="SSF53706">
    <property type="entry name" value="Formate dehydrogenase/DMSO reductase, domains 1-3"/>
    <property type="match status" value="1"/>
</dbReference>
<dbReference type="InterPro" id="IPR050612">
    <property type="entry name" value="Prok_Mopterin_Oxidored"/>
</dbReference>
<dbReference type="Gene3D" id="3.40.228.10">
    <property type="entry name" value="Dimethylsulfoxide Reductase, domain 2"/>
    <property type="match status" value="1"/>
</dbReference>
<name>X1LG33_9ZZZZ</name>
<evidence type="ECO:0000259" key="1">
    <source>
        <dbReference type="Pfam" id="PF00384"/>
    </source>
</evidence>
<sequence>AIIIGSNTTETHPVIGYEIIRCVQEYGLKIIVIDPRNIPITRYATIHLKQKPGTDIAIILGIMKIIYDKGLYNEEFIDTVMSSNIFCQV</sequence>
<protein>
    <recommendedName>
        <fullName evidence="1">Molybdopterin oxidoreductase domain-containing protein</fullName>
    </recommendedName>
</protein>
<feature type="non-terminal residue" evidence="2">
    <location>
        <position position="1"/>
    </location>
</feature>
<gene>
    <name evidence="2" type="ORF">S06H3_05220</name>
</gene>
<comment type="caution">
    <text evidence="2">The sequence shown here is derived from an EMBL/GenBank/DDBJ whole genome shotgun (WGS) entry which is preliminary data.</text>
</comment>